<evidence type="ECO:0000259" key="1">
    <source>
        <dbReference type="Pfam" id="PF04233"/>
    </source>
</evidence>
<sequence>MTRPLPSDDQTSWDTLRRRWLTRYARIQAKTDTKIRTALTDAAEDASKRLILVGQSSTFSAGVRQAQIRLAMKELKEVHRELFDELLPIIRDGQADEAGAAVDGLTETDRRYLLAALRDSSSTKYFVESQRQAARNGVAHAISSLTKSREPLSARVYRTRSLANNWVQRLVTSSIVRGDSAQDIAKAVRAHIRPGTPGGTAYAAMRLGRTELNNAFHATSVEISKDRPWIEGMRWNLSKVHEPQGGTEACERLAGQIFAVENVPKKPHPQCRCFVTPNLIPFELFLTQLASGQYREWTENAA</sequence>
<protein>
    <submittedName>
        <fullName evidence="2">MuF-like minor capsid protein</fullName>
    </submittedName>
</protein>
<organism evidence="2 3">
    <name type="scientific">Mycobacterium phage DrLupo</name>
    <dbReference type="NCBI Taxonomy" id="2499037"/>
    <lineage>
        <taxon>Viruses</taxon>
        <taxon>Duplodnaviria</taxon>
        <taxon>Heunggongvirae</taxon>
        <taxon>Uroviricota</taxon>
        <taxon>Caudoviricetes</taxon>
        <taxon>Barnyardvirus</taxon>
        <taxon>Barnyardvirus drlupo</taxon>
    </lineage>
</organism>
<reference evidence="2 3" key="1">
    <citation type="submission" date="2018-12" db="EMBL/GenBank/DDBJ databases">
        <authorList>
            <person name="Almail A."/>
            <person name="Dorhout K.E."/>
            <person name="Johnson J."/>
            <person name="Jorgensen H.J."/>
            <person name="Tolsma S."/>
            <person name="Garlena R.A."/>
            <person name="Russell D.A."/>
            <person name="Pope W.H."/>
            <person name="Jacobs-Sera D."/>
            <person name="Hatfull G.F."/>
        </authorList>
    </citation>
    <scope>NUCLEOTIDE SEQUENCE [LARGE SCALE GENOMIC DNA]</scope>
</reference>
<dbReference type="InterPro" id="IPR006528">
    <property type="entry name" value="Phage_head_morphogenesis_dom"/>
</dbReference>
<dbReference type="GeneID" id="55612979"/>
<evidence type="ECO:0000313" key="2">
    <source>
        <dbReference type="EMBL" id="AZS12556.1"/>
    </source>
</evidence>
<dbReference type="Pfam" id="PF04233">
    <property type="entry name" value="Phage_Mu_F"/>
    <property type="match status" value="1"/>
</dbReference>
<keyword evidence="3" id="KW-1185">Reference proteome</keyword>
<name>A0A3S9UQJ1_9CAUD</name>
<dbReference type="EMBL" id="MK279909">
    <property type="protein sequence ID" value="AZS12556.1"/>
    <property type="molecule type" value="Genomic_DNA"/>
</dbReference>
<evidence type="ECO:0000313" key="3">
    <source>
        <dbReference type="Proteomes" id="UP000288363"/>
    </source>
</evidence>
<proteinExistence type="predicted"/>
<feature type="domain" description="Phage head morphogenesis" evidence="1">
    <location>
        <begin position="167"/>
        <end position="275"/>
    </location>
</feature>
<gene>
    <name evidence="2" type="primary">20</name>
    <name evidence="2" type="ORF">SEA_DRLUPO_20</name>
</gene>
<dbReference type="RefSeq" id="YP_009842718.1">
    <property type="nucleotide sequence ID" value="NC_048743.1"/>
</dbReference>
<dbReference type="KEGG" id="vg:55612979"/>
<dbReference type="Proteomes" id="UP000288363">
    <property type="component" value="Segment"/>
</dbReference>
<accession>A0A3S9UQJ1</accession>